<feature type="domain" description="HTH cro/C1-type" evidence="1">
    <location>
        <begin position="17"/>
        <end position="72"/>
    </location>
</feature>
<name>A0ABV9BI05_9ACTN</name>
<protein>
    <submittedName>
        <fullName evidence="2">Helix-turn-helix domain-containing protein</fullName>
    </submittedName>
</protein>
<dbReference type="CDD" id="cd00093">
    <property type="entry name" value="HTH_XRE"/>
    <property type="match status" value="1"/>
</dbReference>
<dbReference type="SUPFAM" id="SSF47413">
    <property type="entry name" value="lambda repressor-like DNA-binding domains"/>
    <property type="match status" value="1"/>
</dbReference>
<reference evidence="3" key="1">
    <citation type="journal article" date="2019" name="Int. J. Syst. Evol. Microbiol.">
        <title>The Global Catalogue of Microorganisms (GCM) 10K type strain sequencing project: providing services to taxonomists for standard genome sequencing and annotation.</title>
        <authorList>
            <consortium name="The Broad Institute Genomics Platform"/>
            <consortium name="The Broad Institute Genome Sequencing Center for Infectious Disease"/>
            <person name="Wu L."/>
            <person name="Ma J."/>
        </authorList>
    </citation>
    <scope>NUCLEOTIDE SEQUENCE [LARGE SCALE GENOMIC DNA]</scope>
    <source>
        <strain evidence="3">CECT 8064</strain>
    </source>
</reference>
<dbReference type="RefSeq" id="WP_411951153.1">
    <property type="nucleotide sequence ID" value="NZ_JBHSFS010000005.1"/>
</dbReference>
<evidence type="ECO:0000259" key="1">
    <source>
        <dbReference type="SMART" id="SM00530"/>
    </source>
</evidence>
<dbReference type="InterPro" id="IPR001387">
    <property type="entry name" value="Cro/C1-type_HTH"/>
</dbReference>
<dbReference type="Proteomes" id="UP001595990">
    <property type="component" value="Unassembled WGS sequence"/>
</dbReference>
<dbReference type="Pfam" id="PF13560">
    <property type="entry name" value="HTH_31"/>
    <property type="match status" value="1"/>
</dbReference>
<gene>
    <name evidence="2" type="ORF">ACFPEN_12060</name>
</gene>
<comment type="caution">
    <text evidence="2">The sequence shown here is derived from an EMBL/GenBank/DDBJ whole genome shotgun (WGS) entry which is preliminary data.</text>
</comment>
<evidence type="ECO:0000313" key="3">
    <source>
        <dbReference type="Proteomes" id="UP001595990"/>
    </source>
</evidence>
<evidence type="ECO:0000313" key="2">
    <source>
        <dbReference type="EMBL" id="MFC4513670.1"/>
    </source>
</evidence>
<dbReference type="Pfam" id="PF19054">
    <property type="entry name" value="DUF5753"/>
    <property type="match status" value="1"/>
</dbReference>
<proteinExistence type="predicted"/>
<dbReference type="InterPro" id="IPR010982">
    <property type="entry name" value="Lambda_DNA-bd_dom_sf"/>
</dbReference>
<dbReference type="SMART" id="SM00530">
    <property type="entry name" value="HTH_XRE"/>
    <property type="match status" value="1"/>
</dbReference>
<dbReference type="InterPro" id="IPR043917">
    <property type="entry name" value="DUF5753"/>
</dbReference>
<accession>A0ABV9BI05</accession>
<keyword evidence="3" id="KW-1185">Reference proteome</keyword>
<organism evidence="2 3">
    <name type="scientific">Streptomyces ehimensis</name>
    <dbReference type="NCBI Taxonomy" id="68195"/>
    <lineage>
        <taxon>Bacteria</taxon>
        <taxon>Bacillati</taxon>
        <taxon>Actinomycetota</taxon>
        <taxon>Actinomycetes</taxon>
        <taxon>Kitasatosporales</taxon>
        <taxon>Streptomycetaceae</taxon>
        <taxon>Streptomyces</taxon>
    </lineage>
</organism>
<dbReference type="EMBL" id="JBHSFS010000005">
    <property type="protein sequence ID" value="MFC4513670.1"/>
    <property type="molecule type" value="Genomic_DNA"/>
</dbReference>
<sequence length="297" mass="33539">MGLRPNPTQRQRRLGIELRKLRDASGMNGVTAGAYAGLGPQHLGHIEAARTGIPEEKLRALLAAYGCNSKTKAEALVAMSQSTGKGWWSDYRKGPIPPSARDLAELEAMSAGHRSFQWMHIPGLLQTTEYMRALFEGGQPSAPPDDIDTFVNFRQKRQSILTRHDPPDFHAVIHEAALRMRMVSTSVMRRQIEHLVEMARLPHIRVQILPFDADVFPTGFGTTFVLFDHVVPELSTAYVEQPVSSPFISDQEQYRRFADSFQYLTRAALDPIDPNVEPEFYKRRDSLALIQHLLYTM</sequence>